<name>A0AAV3UQQ4_9EURY</name>
<sequence>MLLFHTTILAELEEERETVPLKLLLIDSPYGNGPDDENAADVTDFLLELPEILEMYKLIVTIPDSNLTGRDKLEDSYALEPVEQHI</sequence>
<reference evidence="1 2" key="1">
    <citation type="journal article" date="2019" name="Int. J. Syst. Evol. Microbiol.">
        <title>The Global Catalogue of Microorganisms (GCM) 10K type strain sequencing project: providing services to taxonomists for standard genome sequencing and annotation.</title>
        <authorList>
            <consortium name="The Broad Institute Genomics Platform"/>
            <consortium name="The Broad Institute Genome Sequencing Center for Infectious Disease"/>
            <person name="Wu L."/>
            <person name="Ma J."/>
        </authorList>
    </citation>
    <scope>NUCLEOTIDE SEQUENCE [LARGE SCALE GENOMIC DNA]</scope>
    <source>
        <strain evidence="1 2">JCM 17504</strain>
    </source>
</reference>
<protein>
    <submittedName>
        <fullName evidence="1">Uncharacterized protein</fullName>
    </submittedName>
</protein>
<evidence type="ECO:0000313" key="1">
    <source>
        <dbReference type="EMBL" id="GAA5063949.1"/>
    </source>
</evidence>
<comment type="caution">
    <text evidence="1">The sequence shown here is derived from an EMBL/GenBank/DDBJ whole genome shotgun (WGS) entry which is preliminary data.</text>
</comment>
<dbReference type="GeneID" id="68617492"/>
<gene>
    <name evidence="1" type="ORF">GCM10025751_52910</name>
</gene>
<keyword evidence="2" id="KW-1185">Reference proteome</keyword>
<dbReference type="Proteomes" id="UP001501729">
    <property type="component" value="Unassembled WGS sequence"/>
</dbReference>
<evidence type="ECO:0000313" key="2">
    <source>
        <dbReference type="Proteomes" id="UP001501729"/>
    </source>
</evidence>
<organism evidence="1 2">
    <name type="scientific">Haladaptatus pallidirubidus</name>
    <dbReference type="NCBI Taxonomy" id="1008152"/>
    <lineage>
        <taxon>Archaea</taxon>
        <taxon>Methanobacteriati</taxon>
        <taxon>Methanobacteriota</taxon>
        <taxon>Stenosarchaea group</taxon>
        <taxon>Halobacteria</taxon>
        <taxon>Halobacteriales</taxon>
        <taxon>Haladaptataceae</taxon>
        <taxon>Haladaptatus</taxon>
    </lineage>
</organism>
<dbReference type="EMBL" id="BAABKX010000030">
    <property type="protein sequence ID" value="GAA5063949.1"/>
    <property type="molecule type" value="Genomic_DNA"/>
</dbReference>
<dbReference type="AlphaFoldDB" id="A0AAV3UQQ4"/>
<accession>A0AAV3UQQ4</accession>
<dbReference type="RefSeq" id="WP_227778715.1">
    <property type="nucleotide sequence ID" value="NZ_BAABKX010000030.1"/>
</dbReference>
<proteinExistence type="predicted"/>